<keyword evidence="3" id="KW-1185">Reference proteome</keyword>
<feature type="region of interest" description="Disordered" evidence="1">
    <location>
        <begin position="49"/>
        <end position="74"/>
    </location>
</feature>
<evidence type="ECO:0000313" key="3">
    <source>
        <dbReference type="Proteomes" id="UP000031004"/>
    </source>
</evidence>
<sequence length="83" mass="8417">MARHWIGTLGQACDTGTATPPIDAEAAIATAIVLLNLGTIAIVNPIPGEASPEMAVANPSDGRDTTDDTPSAGVCRVFRDISG</sequence>
<evidence type="ECO:0000313" key="2">
    <source>
        <dbReference type="EMBL" id="KHO25519.1"/>
    </source>
</evidence>
<name>A0ABR4YUB2_9MYCO</name>
<dbReference type="EMBL" id="JTLZ01000006">
    <property type="protein sequence ID" value="KHO25519.1"/>
    <property type="molecule type" value="Genomic_DNA"/>
</dbReference>
<proteinExistence type="predicted"/>
<accession>A0ABR4YUB2</accession>
<evidence type="ECO:0000256" key="1">
    <source>
        <dbReference type="SAM" id="MobiDB-lite"/>
    </source>
</evidence>
<protein>
    <submittedName>
        <fullName evidence="2">Uncharacterized protein</fullName>
    </submittedName>
</protein>
<gene>
    <name evidence="2" type="ORF">QQ44_14405</name>
</gene>
<organism evidence="2 3">
    <name type="scientific">Mycolicibacterium setense</name>
    <dbReference type="NCBI Taxonomy" id="431269"/>
    <lineage>
        <taxon>Bacteria</taxon>
        <taxon>Bacillati</taxon>
        <taxon>Actinomycetota</taxon>
        <taxon>Actinomycetes</taxon>
        <taxon>Mycobacteriales</taxon>
        <taxon>Mycobacteriaceae</taxon>
        <taxon>Mycolicibacterium</taxon>
    </lineage>
</organism>
<reference evidence="2 3" key="1">
    <citation type="submission" date="2014-11" db="EMBL/GenBank/DDBJ databases">
        <title>Mycobacterium setense Manresensis Genome.</title>
        <authorList>
            <person name="Rech G."/>
            <person name="Sumoy L."/>
        </authorList>
    </citation>
    <scope>NUCLEOTIDE SEQUENCE [LARGE SCALE GENOMIC DNA]</scope>
    <source>
        <strain evidence="2 3">Manresensis</strain>
    </source>
</reference>
<comment type="caution">
    <text evidence="2">The sequence shown here is derived from an EMBL/GenBank/DDBJ whole genome shotgun (WGS) entry which is preliminary data.</text>
</comment>
<dbReference type="Proteomes" id="UP000031004">
    <property type="component" value="Unassembled WGS sequence"/>
</dbReference>